<evidence type="ECO:0000313" key="3">
    <source>
        <dbReference type="Proteomes" id="UP000594638"/>
    </source>
</evidence>
<evidence type="ECO:0000313" key="2">
    <source>
        <dbReference type="EMBL" id="CAA2959382.1"/>
    </source>
</evidence>
<protein>
    <submittedName>
        <fullName evidence="2">Uncharacterized protein</fullName>
    </submittedName>
</protein>
<evidence type="ECO:0000256" key="1">
    <source>
        <dbReference type="SAM" id="MobiDB-lite"/>
    </source>
</evidence>
<accession>A0A8S0PXL8</accession>
<name>A0A8S0PXL8_OLEEU</name>
<comment type="caution">
    <text evidence="2">The sequence shown here is derived from an EMBL/GenBank/DDBJ whole genome shotgun (WGS) entry which is preliminary data.</text>
</comment>
<dbReference type="EMBL" id="CACTIH010000320">
    <property type="protein sequence ID" value="CAA2959382.1"/>
    <property type="molecule type" value="Genomic_DNA"/>
</dbReference>
<sequence length="201" mass="22604">MSKIHIMIKVPRSGEPEPKQSDGNPSSVEEGLHSSTTTLMLAGSLDGLPRVAVDSARLFELYAYAHDVECYQFMSTRPWGKVNDFYSNMVKMLHATARIVWKGDTWRKDRRAQDIEEAINCAAPGKIRMVSVTKWSTNGVLCLPCTSSRVLLPCAEKKDGTCVKMMCIELVAYRLLRKMVRVLEQPQLGKQQLLAPKCMHC</sequence>
<proteinExistence type="predicted"/>
<dbReference type="Proteomes" id="UP000594638">
    <property type="component" value="Unassembled WGS sequence"/>
</dbReference>
<keyword evidence="3" id="KW-1185">Reference proteome</keyword>
<dbReference type="Gramene" id="OE9A077597T1">
    <property type="protein sequence ID" value="OE9A077597C1"/>
    <property type="gene ID" value="OE9A077597"/>
</dbReference>
<dbReference type="AlphaFoldDB" id="A0A8S0PXL8"/>
<organism evidence="2 3">
    <name type="scientific">Olea europaea subsp. europaea</name>
    <dbReference type="NCBI Taxonomy" id="158383"/>
    <lineage>
        <taxon>Eukaryota</taxon>
        <taxon>Viridiplantae</taxon>
        <taxon>Streptophyta</taxon>
        <taxon>Embryophyta</taxon>
        <taxon>Tracheophyta</taxon>
        <taxon>Spermatophyta</taxon>
        <taxon>Magnoliopsida</taxon>
        <taxon>eudicotyledons</taxon>
        <taxon>Gunneridae</taxon>
        <taxon>Pentapetalae</taxon>
        <taxon>asterids</taxon>
        <taxon>lamiids</taxon>
        <taxon>Lamiales</taxon>
        <taxon>Oleaceae</taxon>
        <taxon>Oleeae</taxon>
        <taxon>Olea</taxon>
    </lineage>
</organism>
<reference evidence="2 3" key="1">
    <citation type="submission" date="2019-12" db="EMBL/GenBank/DDBJ databases">
        <authorList>
            <person name="Alioto T."/>
            <person name="Alioto T."/>
            <person name="Gomez Garrido J."/>
        </authorList>
    </citation>
    <scope>NUCLEOTIDE SEQUENCE [LARGE SCALE GENOMIC DNA]</scope>
</reference>
<feature type="compositionally biased region" description="Polar residues" evidence="1">
    <location>
        <begin position="21"/>
        <end position="32"/>
    </location>
</feature>
<gene>
    <name evidence="2" type="ORF">OLEA9_A077597</name>
</gene>
<feature type="region of interest" description="Disordered" evidence="1">
    <location>
        <begin position="10"/>
        <end position="32"/>
    </location>
</feature>